<protein>
    <submittedName>
        <fullName evidence="2">Helix-turn-helix domain-containing protein</fullName>
    </submittedName>
</protein>
<reference evidence="2 3" key="1">
    <citation type="submission" date="2021-04" db="EMBL/GenBank/DDBJ databases">
        <authorList>
            <person name="Ivanova A."/>
        </authorList>
    </citation>
    <scope>NUCLEOTIDE SEQUENCE [LARGE SCALE GENOMIC DNA]</scope>
    <source>
        <strain evidence="2 3">G18</strain>
    </source>
</reference>
<dbReference type="Proteomes" id="UP000676565">
    <property type="component" value="Unassembled WGS sequence"/>
</dbReference>
<sequence>MAKRQRIVSVTAKQRDELDRLLRRPSVAAGLAKRARAILLLAGGVSVSATGRLVAMQRRHLYKWIERFRQHGVAGLADGKRTGRPPVFSPRSCDPLGQDRLRTA</sequence>
<gene>
    <name evidence="2" type="ORF">J8F10_10235</name>
</gene>
<name>A0ABS5BPN8_9BACT</name>
<dbReference type="Pfam" id="PF13551">
    <property type="entry name" value="HTH_29"/>
    <property type="match status" value="1"/>
</dbReference>
<dbReference type="SUPFAM" id="SSF46689">
    <property type="entry name" value="Homeodomain-like"/>
    <property type="match status" value="1"/>
</dbReference>
<evidence type="ECO:0000256" key="1">
    <source>
        <dbReference type="SAM" id="MobiDB-lite"/>
    </source>
</evidence>
<organism evidence="2 3">
    <name type="scientific">Gemmata palustris</name>
    <dbReference type="NCBI Taxonomy" id="2822762"/>
    <lineage>
        <taxon>Bacteria</taxon>
        <taxon>Pseudomonadati</taxon>
        <taxon>Planctomycetota</taxon>
        <taxon>Planctomycetia</taxon>
        <taxon>Gemmatales</taxon>
        <taxon>Gemmataceae</taxon>
        <taxon>Gemmata</taxon>
    </lineage>
</organism>
<evidence type="ECO:0000313" key="2">
    <source>
        <dbReference type="EMBL" id="MBP3955658.1"/>
    </source>
</evidence>
<dbReference type="InterPro" id="IPR009057">
    <property type="entry name" value="Homeodomain-like_sf"/>
</dbReference>
<accession>A0ABS5BPN8</accession>
<proteinExistence type="predicted"/>
<keyword evidence="3" id="KW-1185">Reference proteome</keyword>
<dbReference type="EMBL" id="JAGKQQ010000001">
    <property type="protein sequence ID" value="MBP3955658.1"/>
    <property type="molecule type" value="Genomic_DNA"/>
</dbReference>
<comment type="caution">
    <text evidence="2">The sequence shown here is derived from an EMBL/GenBank/DDBJ whole genome shotgun (WGS) entry which is preliminary data.</text>
</comment>
<dbReference type="RefSeq" id="WP_210653725.1">
    <property type="nucleotide sequence ID" value="NZ_JAGKQQ010000001.1"/>
</dbReference>
<evidence type="ECO:0000313" key="3">
    <source>
        <dbReference type="Proteomes" id="UP000676565"/>
    </source>
</evidence>
<feature type="region of interest" description="Disordered" evidence="1">
    <location>
        <begin position="75"/>
        <end position="104"/>
    </location>
</feature>